<protein>
    <recommendedName>
        <fullName evidence="1">Rab3GAP regulatory subunit C-terminal domain-containing protein</fullName>
    </recommendedName>
</protein>
<dbReference type="EMBL" id="JAVFWL010000001">
    <property type="protein sequence ID" value="KAK6729732.1"/>
    <property type="molecule type" value="Genomic_DNA"/>
</dbReference>
<feature type="domain" description="Rab3GAP regulatory subunit C-terminal" evidence="1">
    <location>
        <begin position="24"/>
        <end position="158"/>
    </location>
</feature>
<accession>A0ABR1BWK2</accession>
<comment type="caution">
    <text evidence="2">The sequence shown here is derived from an EMBL/GenBank/DDBJ whole genome shotgun (WGS) entry which is preliminary data.</text>
</comment>
<dbReference type="InterPro" id="IPR029257">
    <property type="entry name" value="RAB3GAP2_C"/>
</dbReference>
<evidence type="ECO:0000313" key="2">
    <source>
        <dbReference type="EMBL" id="KAK6729732.1"/>
    </source>
</evidence>
<keyword evidence="3" id="KW-1185">Reference proteome</keyword>
<proteinExistence type="predicted"/>
<evidence type="ECO:0000259" key="1">
    <source>
        <dbReference type="Pfam" id="PF14656"/>
    </source>
</evidence>
<name>A0ABR1BWK2_NECAM</name>
<reference evidence="2 3" key="1">
    <citation type="submission" date="2023-08" db="EMBL/GenBank/DDBJ databases">
        <title>A Necator americanus chromosomal reference genome.</title>
        <authorList>
            <person name="Ilik V."/>
            <person name="Petrzelkova K.J."/>
            <person name="Pardy F."/>
            <person name="Fuh T."/>
            <person name="Niatou-Singa F.S."/>
            <person name="Gouil Q."/>
            <person name="Baker L."/>
            <person name="Ritchie M.E."/>
            <person name="Jex A.R."/>
            <person name="Gazzola D."/>
            <person name="Li H."/>
            <person name="Toshio Fujiwara R."/>
            <person name="Zhan B."/>
            <person name="Aroian R.V."/>
            <person name="Pafco B."/>
            <person name="Schwarz E.M."/>
        </authorList>
    </citation>
    <scope>NUCLEOTIDE SEQUENCE [LARGE SCALE GENOMIC DNA]</scope>
    <source>
        <strain evidence="2 3">Aroian</strain>
        <tissue evidence="2">Whole animal</tissue>
    </source>
</reference>
<dbReference type="Proteomes" id="UP001303046">
    <property type="component" value="Unassembled WGS sequence"/>
</dbReference>
<organism evidence="2 3">
    <name type="scientific">Necator americanus</name>
    <name type="common">Human hookworm</name>
    <dbReference type="NCBI Taxonomy" id="51031"/>
    <lineage>
        <taxon>Eukaryota</taxon>
        <taxon>Metazoa</taxon>
        <taxon>Ecdysozoa</taxon>
        <taxon>Nematoda</taxon>
        <taxon>Chromadorea</taxon>
        <taxon>Rhabditida</taxon>
        <taxon>Rhabditina</taxon>
        <taxon>Rhabditomorpha</taxon>
        <taxon>Strongyloidea</taxon>
        <taxon>Ancylostomatidae</taxon>
        <taxon>Bunostominae</taxon>
        <taxon>Necator</taxon>
    </lineage>
</organism>
<gene>
    <name evidence="2" type="primary">Necator_chrI.g2784</name>
    <name evidence="2" type="ORF">RB195_006656</name>
</gene>
<evidence type="ECO:0000313" key="3">
    <source>
        <dbReference type="Proteomes" id="UP001303046"/>
    </source>
</evidence>
<dbReference type="Pfam" id="PF14656">
    <property type="entry name" value="RAB3GAP2_C"/>
    <property type="match status" value="1"/>
</dbReference>
<sequence length="302" mass="34349">MERLDCTERKLLKRLLGYFWPRIEFLSRCHELLKMLMDDVRDPPPPSRIQQDHFIEVAQAHPPVSLHATISSRDSLVVLANRQSLVNYHLVLHHYHLAVAAAIQLSCGIRLHILHVLFCPIGQRAFFLPLDSHPLIPLDKVDDAVMERRHQFLEKVAEQGTNGDRRLARILSCEWNLTVDTIQATQVLCYLRAGEDEAASREMPGVAHSDHFVQTMTRLLAARTLRLAEEEKVVLTSAHLSFLTTTAGDEKMRVDWSNSDWKSAVKSFGKIVSALSLQPQFLAPFIRIGGITTQYWGIHIVD</sequence>